<dbReference type="Gene3D" id="1.20.1250.20">
    <property type="entry name" value="MFS general substrate transporter like domains"/>
    <property type="match status" value="2"/>
</dbReference>
<dbReference type="RefSeq" id="WP_085276349.1">
    <property type="nucleotide sequence ID" value="NZ_FXAG01000010.1"/>
</dbReference>
<dbReference type="Proteomes" id="UP000192920">
    <property type="component" value="Unassembled WGS sequence"/>
</dbReference>
<feature type="transmembrane region" description="Helical" evidence="5">
    <location>
        <begin position="87"/>
        <end position="114"/>
    </location>
</feature>
<gene>
    <name evidence="7" type="ORF">SAMN02745746_02082</name>
</gene>
<evidence type="ECO:0000259" key="6">
    <source>
        <dbReference type="PROSITE" id="PS50850"/>
    </source>
</evidence>
<protein>
    <submittedName>
        <fullName evidence="7">Sugar phosphate permease</fullName>
    </submittedName>
</protein>
<comment type="subcellular location">
    <subcellularLocation>
        <location evidence="1">Membrane</location>
        <topology evidence="1">Multi-pass membrane protein</topology>
    </subcellularLocation>
</comment>
<reference evidence="8" key="1">
    <citation type="submission" date="2017-04" db="EMBL/GenBank/DDBJ databases">
        <authorList>
            <person name="Varghese N."/>
            <person name="Submissions S."/>
        </authorList>
    </citation>
    <scope>NUCLEOTIDE SEQUENCE [LARGE SCALE GENOMIC DNA]</scope>
    <source>
        <strain evidence="8">DSM 22618</strain>
    </source>
</reference>
<feature type="transmembrane region" description="Helical" evidence="5">
    <location>
        <begin position="54"/>
        <end position="75"/>
    </location>
</feature>
<dbReference type="CDD" id="cd17319">
    <property type="entry name" value="MFS_ExuT_GudP_like"/>
    <property type="match status" value="1"/>
</dbReference>
<feature type="transmembrane region" description="Helical" evidence="5">
    <location>
        <begin position="311"/>
        <end position="327"/>
    </location>
</feature>
<keyword evidence="8" id="KW-1185">Reference proteome</keyword>
<dbReference type="PANTHER" id="PTHR11662:SF399">
    <property type="entry name" value="FI19708P1-RELATED"/>
    <property type="match status" value="1"/>
</dbReference>
<evidence type="ECO:0000256" key="5">
    <source>
        <dbReference type="SAM" id="Phobius"/>
    </source>
</evidence>
<evidence type="ECO:0000313" key="8">
    <source>
        <dbReference type="Proteomes" id="UP000192920"/>
    </source>
</evidence>
<proteinExistence type="predicted"/>
<dbReference type="InterPro" id="IPR020846">
    <property type="entry name" value="MFS_dom"/>
</dbReference>
<sequence length="450" mass="47824">MTTHNTTARVPTRRWRIGALLGIGVLVNYFDRISLSVAAPQLQQEFHLTTGDIGLLFSAFFWAYALLQIPTGVVLDRFGVTKVGRWGAFLWGIAATLTACAGGFGGVFAARALLGVAEAPGFPVSSKATGYWFPRRERAMATALFDAAAKFSNVIGVPLVALTVVHFGWRWGFGLSALLSLVYFLAFYLIYRDPSADSKLSKAEHDYIVQGGAAPEGVSQESSLKMLGYLLKQRKIWGLSIGFAAYGYVFYLFLTWLPGYLVQAMHMSILKSASFAAVPWLFATLSDLLVGGWLIDHLIAKGHDETRVRKGVLVAGMLCGLAVFGATTTTDPYIAIVWITIALSGLAAAAPVGWSLPSLIAPHGGTGTVGGIMNFANNMMGAVAPIVTGYIVGATQSFSNAFLVAGVVLVVGVFAFVFLLGKIEPIPEPGKDAVRRVGGAAKAGTSSVTR</sequence>
<dbReference type="AlphaFoldDB" id="A0A1Y6BW89"/>
<dbReference type="Pfam" id="PF07690">
    <property type="entry name" value="MFS_1"/>
    <property type="match status" value="1"/>
</dbReference>
<dbReference type="InterPro" id="IPR036259">
    <property type="entry name" value="MFS_trans_sf"/>
</dbReference>
<dbReference type="InterPro" id="IPR011701">
    <property type="entry name" value="MFS"/>
</dbReference>
<accession>A0A1Y6BW89</accession>
<evidence type="ECO:0000256" key="3">
    <source>
        <dbReference type="ARBA" id="ARBA00022989"/>
    </source>
</evidence>
<evidence type="ECO:0000256" key="1">
    <source>
        <dbReference type="ARBA" id="ARBA00004141"/>
    </source>
</evidence>
<keyword evidence="4 5" id="KW-0472">Membrane</keyword>
<dbReference type="GO" id="GO:0016020">
    <property type="term" value="C:membrane"/>
    <property type="evidence" value="ECO:0007669"/>
    <property type="project" value="UniProtKB-SubCell"/>
</dbReference>
<feature type="transmembrane region" description="Helical" evidence="5">
    <location>
        <begin position="171"/>
        <end position="191"/>
    </location>
</feature>
<dbReference type="PANTHER" id="PTHR11662">
    <property type="entry name" value="SOLUTE CARRIER FAMILY 17"/>
    <property type="match status" value="1"/>
</dbReference>
<feature type="domain" description="Major facilitator superfamily (MFS) profile" evidence="6">
    <location>
        <begin position="17"/>
        <end position="424"/>
    </location>
</feature>
<keyword evidence="3 5" id="KW-1133">Transmembrane helix</keyword>
<feature type="transmembrane region" description="Helical" evidence="5">
    <location>
        <begin position="277"/>
        <end position="299"/>
    </location>
</feature>
<keyword evidence="2 5" id="KW-0812">Transmembrane</keyword>
<organism evidence="7 8">
    <name type="scientific">Pseudogulbenkiania subflava DSM 22618</name>
    <dbReference type="NCBI Taxonomy" id="1123014"/>
    <lineage>
        <taxon>Bacteria</taxon>
        <taxon>Pseudomonadati</taxon>
        <taxon>Pseudomonadota</taxon>
        <taxon>Betaproteobacteria</taxon>
        <taxon>Neisseriales</taxon>
        <taxon>Chromobacteriaceae</taxon>
        <taxon>Pseudogulbenkiania</taxon>
    </lineage>
</organism>
<dbReference type="STRING" id="1123014.SAMN02745746_02082"/>
<name>A0A1Y6BW89_9NEIS</name>
<dbReference type="PROSITE" id="PS50850">
    <property type="entry name" value="MFS"/>
    <property type="match status" value="1"/>
</dbReference>
<dbReference type="SUPFAM" id="SSF103473">
    <property type="entry name" value="MFS general substrate transporter"/>
    <property type="match status" value="1"/>
</dbReference>
<feature type="transmembrane region" description="Helical" evidence="5">
    <location>
        <begin position="401"/>
        <end position="421"/>
    </location>
</feature>
<evidence type="ECO:0000313" key="7">
    <source>
        <dbReference type="EMBL" id="SMF24474.1"/>
    </source>
</evidence>
<feature type="transmembrane region" description="Helical" evidence="5">
    <location>
        <begin position="236"/>
        <end position="257"/>
    </location>
</feature>
<dbReference type="EMBL" id="FXAG01000010">
    <property type="protein sequence ID" value="SMF24474.1"/>
    <property type="molecule type" value="Genomic_DNA"/>
</dbReference>
<feature type="transmembrane region" description="Helical" evidence="5">
    <location>
        <begin position="375"/>
        <end position="395"/>
    </location>
</feature>
<evidence type="ECO:0000256" key="4">
    <source>
        <dbReference type="ARBA" id="ARBA00023136"/>
    </source>
</evidence>
<dbReference type="GO" id="GO:0022857">
    <property type="term" value="F:transmembrane transporter activity"/>
    <property type="evidence" value="ECO:0007669"/>
    <property type="project" value="InterPro"/>
</dbReference>
<dbReference type="InterPro" id="IPR050382">
    <property type="entry name" value="MFS_Na/Anion_cotransporter"/>
</dbReference>
<evidence type="ECO:0000256" key="2">
    <source>
        <dbReference type="ARBA" id="ARBA00022692"/>
    </source>
</evidence>
<feature type="transmembrane region" description="Helical" evidence="5">
    <location>
        <begin position="333"/>
        <end position="354"/>
    </location>
</feature>